<dbReference type="Proteomes" id="UP001204562">
    <property type="component" value="Unassembled WGS sequence"/>
</dbReference>
<dbReference type="Pfam" id="PF00395">
    <property type="entry name" value="SLH"/>
    <property type="match status" value="2"/>
</dbReference>
<dbReference type="AlphaFoldDB" id="A0AAW5JLP8"/>
<dbReference type="PANTHER" id="PTHR46066">
    <property type="entry name" value="CHITINASE DOMAIN-CONTAINING PROTEIN 1 FAMILY MEMBER"/>
    <property type="match status" value="1"/>
</dbReference>
<dbReference type="InterPro" id="IPR017853">
    <property type="entry name" value="GH"/>
</dbReference>
<name>A0AAW5JLP8_9FIRM</name>
<comment type="caution">
    <text evidence="4">The sequence shown here is derived from an EMBL/GenBank/DDBJ whole genome shotgun (WGS) entry which is preliminary data.</text>
</comment>
<feature type="domain" description="SLH" evidence="3">
    <location>
        <begin position="88"/>
        <end position="146"/>
    </location>
</feature>
<proteinExistence type="predicted"/>
<dbReference type="InterPro" id="IPR029070">
    <property type="entry name" value="Chitinase_insertion_sf"/>
</dbReference>
<accession>A0AAW5JLP8</accession>
<dbReference type="PANTHER" id="PTHR46066:SF2">
    <property type="entry name" value="CHITINASE DOMAIN-CONTAINING PROTEIN 1"/>
    <property type="match status" value="1"/>
</dbReference>
<reference evidence="4" key="1">
    <citation type="submission" date="2022-06" db="EMBL/GenBank/DDBJ databases">
        <title>Isolation of gut microbiota from human fecal samples.</title>
        <authorList>
            <person name="Pamer E.G."/>
            <person name="Barat B."/>
            <person name="Waligurski E."/>
            <person name="Medina S."/>
            <person name="Paddock L."/>
            <person name="Mostad J."/>
        </authorList>
    </citation>
    <scope>NUCLEOTIDE SEQUENCE</scope>
    <source>
        <strain evidence="4">DFI.9.91</strain>
    </source>
</reference>
<dbReference type="GO" id="GO:0008061">
    <property type="term" value="F:chitin binding"/>
    <property type="evidence" value="ECO:0007669"/>
    <property type="project" value="InterPro"/>
</dbReference>
<protein>
    <submittedName>
        <fullName evidence="4">S-layer homology domain-containing protein</fullName>
    </submittedName>
</protein>
<dbReference type="PROSITE" id="PS51272">
    <property type="entry name" value="SLH"/>
    <property type="match status" value="2"/>
</dbReference>
<dbReference type="RefSeq" id="WP_256303419.1">
    <property type="nucleotide sequence ID" value="NZ_JANFYS010000006.1"/>
</dbReference>
<evidence type="ECO:0000256" key="1">
    <source>
        <dbReference type="ARBA" id="ARBA00022737"/>
    </source>
</evidence>
<keyword evidence="1" id="KW-0677">Repeat</keyword>
<sequence length="560" mass="60585">MLKRQIPALMICAVLLCLLSASALAVEFPDVSLEHWAHDDVVKASDCGLVQGLEDGTFRPEETLNRASFVTILQRMFGWETVTPTVPSFTDVPADAWYYAAVETARAHGVLDADTAFHPMGYITRSDMAVMLVRALGYEALADSLAAAGAPFPDVTENAGHITVAAAIGMTNGIVDERTGQTLFQPASFATRGQAAAMLVRVYDRYTARVNWLHGFYAFSSYAQIAYTADMDAVSVGWARMSWDETNGAWLNSTSAGGNDWVKPNDASAATSYFQGNGTPYNLNVYADTAKLTLSGGGETSALDQVLNTEAGREQAVSALAAAAADYAGITIDFEGMKSADWRAPFVAFLTRLRAALPADKTLYVCVPPDDWYKGYDYRGIGEVCDKVILMAHDYQWTSVPDGYVGVRAPDSPVTPFSSIFRALSSITDAATGVQDRSKIALAISFGTAGFQVDSNGLLASQTIYHPAQATIARRLAQPDTVITYDAGDRNPCAVYTGDDGTVRYQLWYEDARSVTDKIELARMFGVNGVSLWRIGNIPSYAEDAALYYDVWPAILAQRP</sequence>
<dbReference type="Pfam" id="PF00704">
    <property type="entry name" value="Glyco_hydro_18"/>
    <property type="match status" value="1"/>
</dbReference>
<gene>
    <name evidence="4" type="ORF">NE579_04475</name>
</gene>
<dbReference type="GO" id="GO:0005975">
    <property type="term" value="P:carbohydrate metabolic process"/>
    <property type="evidence" value="ECO:0007669"/>
    <property type="project" value="InterPro"/>
</dbReference>
<feature type="signal peptide" evidence="2">
    <location>
        <begin position="1"/>
        <end position="25"/>
    </location>
</feature>
<evidence type="ECO:0000313" key="5">
    <source>
        <dbReference type="Proteomes" id="UP001204562"/>
    </source>
</evidence>
<feature type="domain" description="SLH" evidence="3">
    <location>
        <begin position="24"/>
        <end position="87"/>
    </location>
</feature>
<evidence type="ECO:0000259" key="3">
    <source>
        <dbReference type="PROSITE" id="PS51272"/>
    </source>
</evidence>
<dbReference type="Gene3D" id="3.10.50.10">
    <property type="match status" value="1"/>
</dbReference>
<dbReference type="EMBL" id="JANFYS010000006">
    <property type="protein sequence ID" value="MCQ4769725.1"/>
    <property type="molecule type" value="Genomic_DNA"/>
</dbReference>
<keyword evidence="2" id="KW-0732">Signal</keyword>
<evidence type="ECO:0000313" key="4">
    <source>
        <dbReference type="EMBL" id="MCQ4769725.1"/>
    </source>
</evidence>
<dbReference type="SMART" id="SM00636">
    <property type="entry name" value="Glyco_18"/>
    <property type="match status" value="1"/>
</dbReference>
<dbReference type="Gene3D" id="3.20.20.80">
    <property type="entry name" value="Glycosidases"/>
    <property type="match status" value="1"/>
</dbReference>
<dbReference type="SUPFAM" id="SSF51445">
    <property type="entry name" value="(Trans)glycosidases"/>
    <property type="match status" value="1"/>
</dbReference>
<organism evidence="4 5">
    <name type="scientific">Intestinimonas massiliensis</name>
    <name type="common">ex Afouda et al. 2020</name>
    <dbReference type="NCBI Taxonomy" id="1673721"/>
    <lineage>
        <taxon>Bacteria</taxon>
        <taxon>Bacillati</taxon>
        <taxon>Bacillota</taxon>
        <taxon>Clostridia</taxon>
        <taxon>Eubacteriales</taxon>
        <taxon>Intestinimonas</taxon>
    </lineage>
</organism>
<dbReference type="InterPro" id="IPR001223">
    <property type="entry name" value="Glyco_hydro18_cat"/>
</dbReference>
<evidence type="ECO:0000256" key="2">
    <source>
        <dbReference type="SAM" id="SignalP"/>
    </source>
</evidence>
<feature type="chain" id="PRO_5043722666" evidence="2">
    <location>
        <begin position="26"/>
        <end position="560"/>
    </location>
</feature>
<dbReference type="InterPro" id="IPR011583">
    <property type="entry name" value="Chitinase_II/V-like_cat"/>
</dbReference>
<dbReference type="InterPro" id="IPR001119">
    <property type="entry name" value="SLH_dom"/>
</dbReference>